<evidence type="ECO:0000256" key="1">
    <source>
        <dbReference type="SAM" id="MobiDB-lite"/>
    </source>
</evidence>
<dbReference type="Proteomes" id="UP000092993">
    <property type="component" value="Unassembled WGS sequence"/>
</dbReference>
<feature type="compositionally biased region" description="Polar residues" evidence="1">
    <location>
        <begin position="78"/>
        <end position="97"/>
    </location>
</feature>
<gene>
    <name evidence="2" type="ORF">A0H81_00729</name>
</gene>
<feature type="compositionally biased region" description="Low complexity" evidence="1">
    <location>
        <begin position="46"/>
        <end position="62"/>
    </location>
</feature>
<organism evidence="2 3">
    <name type="scientific">Grifola frondosa</name>
    <name type="common">Maitake</name>
    <name type="synonym">Polyporus frondosus</name>
    <dbReference type="NCBI Taxonomy" id="5627"/>
    <lineage>
        <taxon>Eukaryota</taxon>
        <taxon>Fungi</taxon>
        <taxon>Dikarya</taxon>
        <taxon>Basidiomycota</taxon>
        <taxon>Agaricomycotina</taxon>
        <taxon>Agaricomycetes</taxon>
        <taxon>Polyporales</taxon>
        <taxon>Grifolaceae</taxon>
        <taxon>Grifola</taxon>
    </lineage>
</organism>
<dbReference type="EMBL" id="LUGG01000001">
    <property type="protein sequence ID" value="OBZ79903.1"/>
    <property type="molecule type" value="Genomic_DNA"/>
</dbReference>
<comment type="caution">
    <text evidence="2">The sequence shown here is derived from an EMBL/GenBank/DDBJ whole genome shotgun (WGS) entry which is preliminary data.</text>
</comment>
<protein>
    <submittedName>
        <fullName evidence="2">Uncharacterized protein</fullName>
    </submittedName>
</protein>
<feature type="region of interest" description="Disordered" evidence="1">
    <location>
        <begin position="46"/>
        <end position="113"/>
    </location>
</feature>
<sequence length="122" mass="13049">MDAATPRPQSTLLPRRRGPTTSLRIDTPVHNPGIALFLSESLASASTLSSTTSDTDSFTLPSPSKPRSLRNMKKLSITLPSAQSSTNSLAIPQQSPTAPWAPSHQFTGSDQEKALCHLTSQH</sequence>
<feature type="region of interest" description="Disordered" evidence="1">
    <location>
        <begin position="1"/>
        <end position="30"/>
    </location>
</feature>
<reference evidence="2 3" key="1">
    <citation type="submission" date="2016-03" db="EMBL/GenBank/DDBJ databases">
        <title>Whole genome sequencing of Grifola frondosa 9006-11.</title>
        <authorList>
            <person name="Min B."/>
            <person name="Park H."/>
            <person name="Kim J.-G."/>
            <person name="Cho H."/>
            <person name="Oh Y.-L."/>
            <person name="Kong W.-S."/>
            <person name="Choi I.-G."/>
        </authorList>
    </citation>
    <scope>NUCLEOTIDE SEQUENCE [LARGE SCALE GENOMIC DNA]</scope>
    <source>
        <strain evidence="2 3">9006-11</strain>
    </source>
</reference>
<keyword evidence="3" id="KW-1185">Reference proteome</keyword>
<proteinExistence type="predicted"/>
<name>A0A1C7MSN6_GRIFR</name>
<evidence type="ECO:0000313" key="2">
    <source>
        <dbReference type="EMBL" id="OBZ79903.1"/>
    </source>
</evidence>
<evidence type="ECO:0000313" key="3">
    <source>
        <dbReference type="Proteomes" id="UP000092993"/>
    </source>
</evidence>
<dbReference type="AlphaFoldDB" id="A0A1C7MSN6"/>
<dbReference type="STRING" id="5627.A0A1C7MSN6"/>
<accession>A0A1C7MSN6</accession>